<organism evidence="4">
    <name type="scientific">Eutreptiella gymnastica</name>
    <dbReference type="NCBI Taxonomy" id="73025"/>
    <lineage>
        <taxon>Eukaryota</taxon>
        <taxon>Discoba</taxon>
        <taxon>Euglenozoa</taxon>
        <taxon>Euglenida</taxon>
        <taxon>Spirocuta</taxon>
        <taxon>Euglenophyceae</taxon>
        <taxon>Eutreptiales</taxon>
        <taxon>Eutreptiaceae</taxon>
        <taxon>Eutreptiella</taxon>
    </lineage>
</organism>
<keyword evidence="2" id="KW-0732">Signal</keyword>
<gene>
    <name evidence="4" type="ORF">EGYM00163_LOCUS17568</name>
</gene>
<comment type="similarity">
    <text evidence="1">Belongs to the glycosyltransferase 47 family.</text>
</comment>
<dbReference type="GO" id="GO:0016757">
    <property type="term" value="F:glycosyltransferase activity"/>
    <property type="evidence" value="ECO:0007669"/>
    <property type="project" value="InterPro"/>
</dbReference>
<evidence type="ECO:0000313" key="4">
    <source>
        <dbReference type="EMBL" id="CAE0806440.1"/>
    </source>
</evidence>
<sequence length="403" mass="46178">MDVCSVWLIICLLISSTVHALGQISSTKAVLNWTTACLGQAGVAMDRAFLRDSQAEYLEIYAKTLKATEKLRNLPVHFYRGYFGPWVENIFIERFMSKPPLYFFPLIPLFIQWTDYSRLVHRMKTDPALIRALNMSIDSRFPYLAVSQHDCGIHQFMKLFPNIIVMSAGGNGHVPIPLLKKVMSMPMDPEKRTIEVLFQGNIRNGPRQELLNKFLRSGAQVLQKAPGKLEDYAAVLAQSAFTFAPFGVGRTSFRMYEALQSGSIPIYIYNDVPWLPYQSRLDWSEFAFVCSQSDVESAGWQVLKAVHNATRLHAMQHAARKWVQSHWTYDGVMQHIDYLFTDTDRSDLYCERPPDQWCIYGLSIFEQENVAYKLADREAIKLNKTRLVQHAELDGRVTFGEAK</sequence>
<evidence type="ECO:0000256" key="2">
    <source>
        <dbReference type="SAM" id="SignalP"/>
    </source>
</evidence>
<proteinExistence type="inferred from homology"/>
<dbReference type="EMBL" id="HBJA01049636">
    <property type="protein sequence ID" value="CAE0806440.1"/>
    <property type="molecule type" value="Transcribed_RNA"/>
</dbReference>
<feature type="domain" description="Exostosin GT47" evidence="3">
    <location>
        <begin position="174"/>
        <end position="300"/>
    </location>
</feature>
<dbReference type="PANTHER" id="PTHR11062">
    <property type="entry name" value="EXOSTOSIN HEPARAN SULFATE GLYCOSYLTRANSFERASE -RELATED"/>
    <property type="match status" value="1"/>
</dbReference>
<feature type="chain" id="PRO_5030591904" description="Exostosin GT47 domain-containing protein" evidence="2">
    <location>
        <begin position="21"/>
        <end position="403"/>
    </location>
</feature>
<dbReference type="InterPro" id="IPR004263">
    <property type="entry name" value="Exostosin"/>
</dbReference>
<accession>A0A7S4CU00</accession>
<feature type="signal peptide" evidence="2">
    <location>
        <begin position="1"/>
        <end position="20"/>
    </location>
</feature>
<name>A0A7S4CU00_9EUGL</name>
<reference evidence="4" key="1">
    <citation type="submission" date="2021-01" db="EMBL/GenBank/DDBJ databases">
        <authorList>
            <person name="Corre E."/>
            <person name="Pelletier E."/>
            <person name="Niang G."/>
            <person name="Scheremetjew M."/>
            <person name="Finn R."/>
            <person name="Kale V."/>
            <person name="Holt S."/>
            <person name="Cochrane G."/>
            <person name="Meng A."/>
            <person name="Brown T."/>
            <person name="Cohen L."/>
        </authorList>
    </citation>
    <scope>NUCLEOTIDE SEQUENCE</scope>
    <source>
        <strain evidence="4">CCMP1594</strain>
    </source>
</reference>
<protein>
    <recommendedName>
        <fullName evidence="3">Exostosin GT47 domain-containing protein</fullName>
    </recommendedName>
</protein>
<evidence type="ECO:0000259" key="3">
    <source>
        <dbReference type="Pfam" id="PF03016"/>
    </source>
</evidence>
<dbReference type="InterPro" id="IPR040911">
    <property type="entry name" value="Exostosin_GT47"/>
</dbReference>
<evidence type="ECO:0000256" key="1">
    <source>
        <dbReference type="ARBA" id="ARBA00010271"/>
    </source>
</evidence>
<dbReference type="Pfam" id="PF03016">
    <property type="entry name" value="Exostosin_GT47"/>
    <property type="match status" value="1"/>
</dbReference>
<dbReference type="AlphaFoldDB" id="A0A7S4CU00"/>